<comment type="caution">
    <text evidence="1">The sequence shown here is derived from an EMBL/GenBank/DDBJ whole genome shotgun (WGS) entry which is preliminary data.</text>
</comment>
<dbReference type="Proteomes" id="UP001271648">
    <property type="component" value="Unassembled WGS sequence"/>
</dbReference>
<evidence type="ECO:0000313" key="2">
    <source>
        <dbReference type="Proteomes" id="UP001271648"/>
    </source>
</evidence>
<sequence length="71" mass="8108">MISTLTKGQYIGEFTLGSCILSVKSGIEGIVWNCKREKGTQEVEIHQVLWCGENKYAVILNYYKETKTTIY</sequence>
<dbReference type="AlphaFoldDB" id="A0AAW9AC80"/>
<keyword evidence="2" id="KW-1185">Reference proteome</keyword>
<organism evidence="1 2">
    <name type="scientific">Sporosarcina thermotolerans</name>
    <dbReference type="NCBI Taxonomy" id="633404"/>
    <lineage>
        <taxon>Bacteria</taxon>
        <taxon>Bacillati</taxon>
        <taxon>Bacillota</taxon>
        <taxon>Bacilli</taxon>
        <taxon>Bacillales</taxon>
        <taxon>Caryophanaceae</taxon>
        <taxon>Sporosarcina</taxon>
    </lineage>
</organism>
<reference evidence="1 2" key="1">
    <citation type="submission" date="2023-06" db="EMBL/GenBank/DDBJ databases">
        <title>Sporosarcina sp. nov., isolated from Korean traditional fermented seafood 'Jeotgal'.</title>
        <authorList>
            <person name="Yang A.I."/>
            <person name="Shin N.-R."/>
        </authorList>
    </citation>
    <scope>NUCLEOTIDE SEQUENCE [LARGE SCALE GENOMIC DNA]</scope>
    <source>
        <strain evidence="1 2">KCTC43456</strain>
    </source>
</reference>
<accession>A0AAW9AC80</accession>
<gene>
    <name evidence="1" type="ORF">QTL97_17095</name>
</gene>
<evidence type="ECO:0000313" key="1">
    <source>
        <dbReference type="EMBL" id="MDW0118644.1"/>
    </source>
</evidence>
<proteinExistence type="predicted"/>
<dbReference type="RefSeq" id="WP_283734273.1">
    <property type="nucleotide sequence ID" value="NZ_CP125968.1"/>
</dbReference>
<name>A0AAW9AC80_9BACL</name>
<dbReference type="EMBL" id="JAUBDJ010000015">
    <property type="protein sequence ID" value="MDW0118644.1"/>
    <property type="molecule type" value="Genomic_DNA"/>
</dbReference>
<protein>
    <submittedName>
        <fullName evidence="1">Uncharacterized protein</fullName>
    </submittedName>
</protein>